<feature type="transmembrane region" description="Helical" evidence="1">
    <location>
        <begin position="6"/>
        <end position="24"/>
    </location>
</feature>
<keyword evidence="3" id="KW-1185">Reference proteome</keyword>
<evidence type="ECO:0000313" key="2">
    <source>
        <dbReference type="EMBL" id="UOX35502.1"/>
    </source>
</evidence>
<keyword evidence="1" id="KW-0812">Transmembrane</keyword>
<evidence type="ECO:0000313" key="3">
    <source>
        <dbReference type="Proteomes" id="UP000830454"/>
    </source>
</evidence>
<organism evidence="2 3">
    <name type="scientific">Flavobacterium sediminilitoris</name>
    <dbReference type="NCBI Taxonomy" id="2024526"/>
    <lineage>
        <taxon>Bacteria</taxon>
        <taxon>Pseudomonadati</taxon>
        <taxon>Bacteroidota</taxon>
        <taxon>Flavobacteriia</taxon>
        <taxon>Flavobacteriales</taxon>
        <taxon>Flavobacteriaceae</taxon>
        <taxon>Flavobacterium</taxon>
    </lineage>
</organism>
<reference evidence="2" key="1">
    <citation type="submission" date="2021-12" db="EMBL/GenBank/DDBJ databases">
        <authorList>
            <person name="Cha I.-T."/>
            <person name="Lee K.-E."/>
            <person name="Park S.-J."/>
        </authorList>
    </citation>
    <scope>NUCLEOTIDE SEQUENCE</scope>
    <source>
        <strain evidence="2">YSM-43</strain>
    </source>
</reference>
<feature type="transmembrane region" description="Helical" evidence="1">
    <location>
        <begin position="221"/>
        <end position="241"/>
    </location>
</feature>
<proteinExistence type="predicted"/>
<evidence type="ECO:0000256" key="1">
    <source>
        <dbReference type="SAM" id="Phobius"/>
    </source>
</evidence>
<feature type="transmembrane region" description="Helical" evidence="1">
    <location>
        <begin position="36"/>
        <end position="57"/>
    </location>
</feature>
<feature type="transmembrane region" description="Helical" evidence="1">
    <location>
        <begin position="149"/>
        <end position="174"/>
    </location>
</feature>
<sequence length="260" mass="29575">MITPFGYVAIGVFLIAIFLTIKTVKRVKDTGCLAYGYNFLLIFSVISIFFSTSYTTLQSLNVYITGTSYIGKIVDYKSYEKEYKDKNDDYRIKTSTLYIPIIEFLDENNQKMQLESSTHSGDIPKIGETITISHNVGENFVLEHSLTTFLLLIAGFAFAFVFGFLTIGIIKYAFGYSMDSYKQQFVKGFFIGIKICLLLFTIAFILPIYNYLIGKSNMPLWAFAICVISFIGLTIVCYLFFIKNGRNLTISDKRKSKPVQ</sequence>
<dbReference type="Proteomes" id="UP000830454">
    <property type="component" value="Chromosome"/>
</dbReference>
<protein>
    <recommendedName>
        <fullName evidence="4">DUF3592 domain-containing protein</fullName>
    </recommendedName>
</protein>
<name>A0ABY4HRI3_9FLAO</name>
<gene>
    <name evidence="2" type="ORF">LXD69_08255</name>
</gene>
<evidence type="ECO:0008006" key="4">
    <source>
        <dbReference type="Google" id="ProtNLM"/>
    </source>
</evidence>
<keyword evidence="1" id="KW-0472">Membrane</keyword>
<accession>A0ABY4HRI3</accession>
<reference evidence="2" key="2">
    <citation type="submission" date="2022-04" db="EMBL/GenBank/DDBJ databases">
        <title>Complete Genome Sequence of Flavobacterium sediminilitoris YSM-43, Isolated from a Tidal Sediment.</title>
        <authorList>
            <person name="Lee P.A."/>
        </authorList>
    </citation>
    <scope>NUCLEOTIDE SEQUENCE</scope>
    <source>
        <strain evidence="2">YSM-43</strain>
    </source>
</reference>
<feature type="transmembrane region" description="Helical" evidence="1">
    <location>
        <begin position="186"/>
        <end position="209"/>
    </location>
</feature>
<keyword evidence="1" id="KW-1133">Transmembrane helix</keyword>
<dbReference type="RefSeq" id="WP_246918729.1">
    <property type="nucleotide sequence ID" value="NZ_CP090145.1"/>
</dbReference>
<dbReference type="EMBL" id="CP090145">
    <property type="protein sequence ID" value="UOX35502.1"/>
    <property type="molecule type" value="Genomic_DNA"/>
</dbReference>